<keyword evidence="4" id="KW-0378">Hydrolase</keyword>
<evidence type="ECO:0000256" key="7">
    <source>
        <dbReference type="ARBA" id="ARBA00024195"/>
    </source>
</evidence>
<dbReference type="FunFam" id="2.40.10.10:FF:000002">
    <property type="entry name" value="Transmembrane protease serine"/>
    <property type="match status" value="1"/>
</dbReference>
<protein>
    <recommendedName>
        <fullName evidence="8">Peptidase S1 domain-containing protein</fullName>
    </recommendedName>
</protein>
<proteinExistence type="inferred from homology"/>
<evidence type="ECO:0000256" key="2">
    <source>
        <dbReference type="ARBA" id="ARBA00022525"/>
    </source>
</evidence>
<sequence>CSLRLSITPTSHHCGANLVKNLAGEYFLITAAHCISQYNAWTLDYDIALFSLSAQPPTNNYISAVCIPNEGWSEGEQAIVAGWGTSTSVTAPYKLHQVNKLIAPRATCQQIYGGSSVTDRMICAGLPANAVDSCQGDGGGPLYTYRENRWTLAGVVSWGYGCAEAGRSGVYTDVFALKAWINENINP</sequence>
<dbReference type="PANTHER" id="PTHR24264">
    <property type="entry name" value="TRYPSIN-RELATED"/>
    <property type="match status" value="1"/>
</dbReference>
<evidence type="ECO:0000256" key="6">
    <source>
        <dbReference type="ARBA" id="ARBA00023157"/>
    </source>
</evidence>
<keyword evidence="5" id="KW-0720">Serine protease</keyword>
<comment type="caution">
    <text evidence="9">The sequence shown here is derived from an EMBL/GenBank/DDBJ whole genome shotgun (WGS) entry which is preliminary data.</text>
</comment>
<dbReference type="Pfam" id="PF00089">
    <property type="entry name" value="Trypsin"/>
    <property type="match status" value="1"/>
</dbReference>
<dbReference type="GO" id="GO:0005615">
    <property type="term" value="C:extracellular space"/>
    <property type="evidence" value="ECO:0007669"/>
    <property type="project" value="TreeGrafter"/>
</dbReference>
<gene>
    <name evidence="9" type="ORF">CUNI_LOCUS11973</name>
</gene>
<evidence type="ECO:0000313" key="10">
    <source>
        <dbReference type="Proteomes" id="UP000678393"/>
    </source>
</evidence>
<dbReference type="InterPro" id="IPR018114">
    <property type="entry name" value="TRYPSIN_HIS"/>
</dbReference>
<reference evidence="9" key="1">
    <citation type="submission" date="2021-04" db="EMBL/GenBank/DDBJ databases">
        <authorList>
            <consortium name="Molecular Ecology Group"/>
        </authorList>
    </citation>
    <scope>NUCLEOTIDE SEQUENCE</scope>
</reference>
<comment type="subcellular location">
    <subcellularLocation>
        <location evidence="1">Secreted</location>
    </subcellularLocation>
</comment>
<dbReference type="InterPro" id="IPR043504">
    <property type="entry name" value="Peptidase_S1_PA_chymotrypsin"/>
</dbReference>
<accession>A0A8S3ZF02</accession>
<name>A0A8S3ZF02_9EUPU</name>
<dbReference type="InterPro" id="IPR050127">
    <property type="entry name" value="Serine_Proteases_S1"/>
</dbReference>
<dbReference type="InterPro" id="IPR009003">
    <property type="entry name" value="Peptidase_S1_PA"/>
</dbReference>
<feature type="domain" description="Peptidase S1" evidence="8">
    <location>
        <begin position="1"/>
        <end position="186"/>
    </location>
</feature>
<dbReference type="InterPro" id="IPR001314">
    <property type="entry name" value="Peptidase_S1A"/>
</dbReference>
<keyword evidence="6" id="KW-1015">Disulfide bond</keyword>
<evidence type="ECO:0000256" key="4">
    <source>
        <dbReference type="ARBA" id="ARBA00022801"/>
    </source>
</evidence>
<evidence type="ECO:0000313" key="9">
    <source>
        <dbReference type="EMBL" id="CAG5126415.1"/>
    </source>
</evidence>
<evidence type="ECO:0000256" key="5">
    <source>
        <dbReference type="ARBA" id="ARBA00022825"/>
    </source>
</evidence>
<comment type="similarity">
    <text evidence="7">Belongs to the peptidase S1 family. CLIP subfamily.</text>
</comment>
<dbReference type="GO" id="GO:0006508">
    <property type="term" value="P:proteolysis"/>
    <property type="evidence" value="ECO:0007669"/>
    <property type="project" value="UniProtKB-KW"/>
</dbReference>
<dbReference type="PROSITE" id="PS50240">
    <property type="entry name" value="TRYPSIN_DOM"/>
    <property type="match status" value="1"/>
</dbReference>
<dbReference type="InterPro" id="IPR001254">
    <property type="entry name" value="Trypsin_dom"/>
</dbReference>
<dbReference type="SUPFAM" id="SSF50494">
    <property type="entry name" value="Trypsin-like serine proteases"/>
    <property type="match status" value="1"/>
</dbReference>
<evidence type="ECO:0000259" key="8">
    <source>
        <dbReference type="PROSITE" id="PS50240"/>
    </source>
</evidence>
<keyword evidence="2" id="KW-0964">Secreted</keyword>
<keyword evidence="10" id="KW-1185">Reference proteome</keyword>
<dbReference type="PROSITE" id="PS00134">
    <property type="entry name" value="TRYPSIN_HIS"/>
    <property type="match status" value="1"/>
</dbReference>
<dbReference type="PANTHER" id="PTHR24264:SF65">
    <property type="entry name" value="SRCR DOMAIN-CONTAINING PROTEIN"/>
    <property type="match status" value="1"/>
</dbReference>
<dbReference type="SMART" id="SM00020">
    <property type="entry name" value="Tryp_SPc"/>
    <property type="match status" value="1"/>
</dbReference>
<dbReference type="PRINTS" id="PR00722">
    <property type="entry name" value="CHYMOTRYPSIN"/>
</dbReference>
<dbReference type="CDD" id="cd00190">
    <property type="entry name" value="Tryp_SPc"/>
    <property type="match status" value="1"/>
</dbReference>
<dbReference type="Proteomes" id="UP000678393">
    <property type="component" value="Unassembled WGS sequence"/>
</dbReference>
<dbReference type="Gene3D" id="2.40.10.10">
    <property type="entry name" value="Trypsin-like serine proteases"/>
    <property type="match status" value="1"/>
</dbReference>
<dbReference type="EMBL" id="CAJHNH020002354">
    <property type="protein sequence ID" value="CAG5126415.1"/>
    <property type="molecule type" value="Genomic_DNA"/>
</dbReference>
<organism evidence="9 10">
    <name type="scientific">Candidula unifasciata</name>
    <dbReference type="NCBI Taxonomy" id="100452"/>
    <lineage>
        <taxon>Eukaryota</taxon>
        <taxon>Metazoa</taxon>
        <taxon>Spiralia</taxon>
        <taxon>Lophotrochozoa</taxon>
        <taxon>Mollusca</taxon>
        <taxon>Gastropoda</taxon>
        <taxon>Heterobranchia</taxon>
        <taxon>Euthyneura</taxon>
        <taxon>Panpulmonata</taxon>
        <taxon>Eupulmonata</taxon>
        <taxon>Stylommatophora</taxon>
        <taxon>Helicina</taxon>
        <taxon>Helicoidea</taxon>
        <taxon>Geomitridae</taxon>
        <taxon>Candidula</taxon>
    </lineage>
</organism>
<feature type="non-terminal residue" evidence="9">
    <location>
        <position position="187"/>
    </location>
</feature>
<dbReference type="OrthoDB" id="9425590at2759"/>
<dbReference type="GO" id="GO:0004252">
    <property type="term" value="F:serine-type endopeptidase activity"/>
    <property type="evidence" value="ECO:0007669"/>
    <property type="project" value="InterPro"/>
</dbReference>
<dbReference type="AlphaFoldDB" id="A0A8S3ZF02"/>
<evidence type="ECO:0000256" key="1">
    <source>
        <dbReference type="ARBA" id="ARBA00004613"/>
    </source>
</evidence>
<evidence type="ECO:0000256" key="3">
    <source>
        <dbReference type="ARBA" id="ARBA00022670"/>
    </source>
</evidence>
<keyword evidence="3" id="KW-0645">Protease</keyword>